<organism evidence="3 4">
    <name type="scientific">Thraustotheca clavata</name>
    <dbReference type="NCBI Taxonomy" id="74557"/>
    <lineage>
        <taxon>Eukaryota</taxon>
        <taxon>Sar</taxon>
        <taxon>Stramenopiles</taxon>
        <taxon>Oomycota</taxon>
        <taxon>Saprolegniomycetes</taxon>
        <taxon>Saprolegniales</taxon>
        <taxon>Achlyaceae</taxon>
        <taxon>Thraustotheca</taxon>
    </lineage>
</organism>
<dbReference type="InterPro" id="IPR000719">
    <property type="entry name" value="Prot_kinase_dom"/>
</dbReference>
<feature type="transmembrane region" description="Helical" evidence="1">
    <location>
        <begin position="162"/>
        <end position="186"/>
    </location>
</feature>
<keyword evidence="3" id="KW-0418">Kinase</keyword>
<dbReference type="OrthoDB" id="1923451at2759"/>
<dbReference type="PROSITE" id="PS00108">
    <property type="entry name" value="PROTEIN_KINASE_ST"/>
    <property type="match status" value="1"/>
</dbReference>
<dbReference type="PANTHER" id="PTHR44329">
    <property type="entry name" value="SERINE/THREONINE-PROTEIN KINASE TNNI3K-RELATED"/>
    <property type="match status" value="1"/>
</dbReference>
<evidence type="ECO:0000259" key="2">
    <source>
        <dbReference type="PROSITE" id="PS50011"/>
    </source>
</evidence>
<keyword evidence="4" id="KW-1185">Reference proteome</keyword>
<dbReference type="Gene3D" id="3.30.200.20">
    <property type="entry name" value="Phosphorylase Kinase, domain 1"/>
    <property type="match status" value="1"/>
</dbReference>
<sequence>MNLGDLRSYLVQKSPQQFTKDQKFQVLSRIVSVLIYLHTYDPPIIHRDLKSRNVLLDTAKGTKLTDFGASQSTEEDETMTSGIGTFQWMAPEVISGTKYSSAVDIYSFGIILSVLCTHQVPYSNLLQNGNSLSQLYIMNGVCAGWLRPSFEGTSPLAHPLDILLIFGVIAGTSAIIFLVIIALICVKRKQKLKNQAQETKTESTNYDLNLFSLRPYRLELSDLTVASKKPLASGAHGEVWLGMYGQTQVAIKRVKIQDPPEVQAFINEIALWSQFSSDHVIQFIGVSRTRPIEIECVVEYMNLGDSLKCILSIVYGLVYLHTYTVPIVHRDLKSRNALLDSDKGTKPADFGTSKAIEDEDNIMTSRLGHINGWHVKSWLVQLIHLKQTFYSFGIILSEFSTHQVPYSNMDPNGTLDVPLWVKDVAMQCLQLNDTDRPTALKLTAILHKYKPKPSSN</sequence>
<keyword evidence="1" id="KW-0472">Membrane</keyword>
<feature type="domain" description="Protein kinase" evidence="2">
    <location>
        <begin position="1"/>
        <end position="450"/>
    </location>
</feature>
<keyword evidence="3" id="KW-0808">Transferase</keyword>
<reference evidence="3 4" key="1">
    <citation type="journal article" date="2014" name="Genome Biol. Evol.">
        <title>The secreted proteins of Achlya hypogyna and Thraustotheca clavata identify the ancestral oomycete secretome and reveal gene acquisitions by horizontal gene transfer.</title>
        <authorList>
            <person name="Misner I."/>
            <person name="Blouin N."/>
            <person name="Leonard G."/>
            <person name="Richards T.A."/>
            <person name="Lane C.E."/>
        </authorList>
    </citation>
    <scope>NUCLEOTIDE SEQUENCE [LARGE SCALE GENOMIC DNA]</scope>
    <source>
        <strain evidence="3 4">ATCC 34112</strain>
    </source>
</reference>
<proteinExistence type="predicted"/>
<dbReference type="PANTHER" id="PTHR44329:SF214">
    <property type="entry name" value="PROTEIN KINASE DOMAIN-CONTAINING PROTEIN"/>
    <property type="match status" value="1"/>
</dbReference>
<dbReference type="GO" id="GO:0004674">
    <property type="term" value="F:protein serine/threonine kinase activity"/>
    <property type="evidence" value="ECO:0007669"/>
    <property type="project" value="TreeGrafter"/>
</dbReference>
<dbReference type="InterPro" id="IPR008271">
    <property type="entry name" value="Ser/Thr_kinase_AS"/>
</dbReference>
<dbReference type="PROSITE" id="PS50011">
    <property type="entry name" value="PROTEIN_KINASE_DOM"/>
    <property type="match status" value="1"/>
</dbReference>
<dbReference type="AlphaFoldDB" id="A0A1V9YSV0"/>
<name>A0A1V9YSV0_9STRA</name>
<dbReference type="GO" id="GO:0005524">
    <property type="term" value="F:ATP binding"/>
    <property type="evidence" value="ECO:0007669"/>
    <property type="project" value="InterPro"/>
</dbReference>
<gene>
    <name evidence="3" type="ORF">THRCLA_10097</name>
</gene>
<dbReference type="SUPFAM" id="SSF56112">
    <property type="entry name" value="Protein kinase-like (PK-like)"/>
    <property type="match status" value="2"/>
</dbReference>
<keyword evidence="1" id="KW-0812">Transmembrane</keyword>
<dbReference type="InterPro" id="IPR051681">
    <property type="entry name" value="Ser/Thr_Kinases-Pseudokinases"/>
</dbReference>
<evidence type="ECO:0000313" key="4">
    <source>
        <dbReference type="Proteomes" id="UP000243217"/>
    </source>
</evidence>
<dbReference type="SMART" id="SM00220">
    <property type="entry name" value="S_TKc"/>
    <property type="match status" value="1"/>
</dbReference>
<evidence type="ECO:0000256" key="1">
    <source>
        <dbReference type="SAM" id="Phobius"/>
    </source>
</evidence>
<comment type="caution">
    <text evidence="3">The sequence shown here is derived from an EMBL/GenBank/DDBJ whole genome shotgun (WGS) entry which is preliminary data.</text>
</comment>
<dbReference type="Gene3D" id="1.10.510.10">
    <property type="entry name" value="Transferase(Phosphotransferase) domain 1"/>
    <property type="match status" value="2"/>
</dbReference>
<evidence type="ECO:0000313" key="3">
    <source>
        <dbReference type="EMBL" id="OQR88798.1"/>
    </source>
</evidence>
<dbReference type="Proteomes" id="UP000243217">
    <property type="component" value="Unassembled WGS sequence"/>
</dbReference>
<dbReference type="InterPro" id="IPR011009">
    <property type="entry name" value="Kinase-like_dom_sf"/>
</dbReference>
<dbReference type="STRING" id="74557.A0A1V9YSV0"/>
<dbReference type="Pfam" id="PF07714">
    <property type="entry name" value="PK_Tyr_Ser-Thr"/>
    <property type="match status" value="1"/>
</dbReference>
<keyword evidence="1" id="KW-1133">Transmembrane helix</keyword>
<protein>
    <submittedName>
        <fullName evidence="3">Kinase</fullName>
    </submittedName>
</protein>
<dbReference type="EMBL" id="JNBS01003005">
    <property type="protein sequence ID" value="OQR88798.1"/>
    <property type="molecule type" value="Genomic_DNA"/>
</dbReference>
<dbReference type="Pfam" id="PF00069">
    <property type="entry name" value="Pkinase"/>
    <property type="match status" value="1"/>
</dbReference>
<dbReference type="InterPro" id="IPR001245">
    <property type="entry name" value="Ser-Thr/Tyr_kinase_cat_dom"/>
</dbReference>
<accession>A0A1V9YSV0</accession>